<comment type="similarity">
    <text evidence="2">Belongs to the peptidase C1 family.</text>
</comment>
<dbReference type="PANTHER" id="PTHR12411">
    <property type="entry name" value="CYSTEINE PROTEASE FAMILY C1-RELATED"/>
    <property type="match status" value="1"/>
</dbReference>
<dbReference type="GO" id="GO:0006508">
    <property type="term" value="P:proteolysis"/>
    <property type="evidence" value="ECO:0007669"/>
    <property type="project" value="InterPro"/>
</dbReference>
<proteinExistence type="inferred from homology"/>
<dbReference type="Gene3D" id="3.90.70.10">
    <property type="entry name" value="Cysteine proteinases"/>
    <property type="match status" value="1"/>
</dbReference>
<dbReference type="InterPro" id="IPR038765">
    <property type="entry name" value="Papain-like_cys_pep_sf"/>
</dbReference>
<evidence type="ECO:0000256" key="4">
    <source>
        <dbReference type="ARBA" id="ARBA00014709"/>
    </source>
</evidence>
<dbReference type="InterPro" id="IPR000169">
    <property type="entry name" value="Pept_cys_AS"/>
</dbReference>
<dbReference type="Proteomes" id="UP000324800">
    <property type="component" value="Unassembled WGS sequence"/>
</dbReference>
<keyword evidence="10" id="KW-0472">Membrane</keyword>
<evidence type="ECO:0000256" key="5">
    <source>
        <dbReference type="ARBA" id="ARBA00029762"/>
    </source>
</evidence>
<sequence>MLLLSLLLFSGFALCDTAADCAKDQILGNWTLHIGAPSEVDINCLDKTDFGTTSSLHITLENPNIARSEYGDTGTWTMIDSEGFSIYLKKLHYFALYKYDEAIDPETNKTVIINNCNETRGGWSNKDEVNPKNFSCFYGQKDPSPQYLQQTSIKQRSVTYKQQKQSIDNQRYRTNSVYNKVVPPPIPVPSDPSVILTFPLSIDWSNQSNYGYASQVTNQGSCGSCYAYGTTGMIESRLSIALNRTVDIKLSVQDIVSCSSYTQGCHGGYGSTTSQWIRDHGIVSYNCFPYQQSQFSDPQAKCESKLCTTAGEELDRHTFYAENIHYVGGFFGNCSEEAMVRELQKGPITISIFTSPEDSSFDNYKSGIYDHDYPELLNDDHLVLLVGYGQEDYVDPDTNETKTIKYWKLRNSWGQGWGENGFMRMVRGKNLFNIESGAEAADPYVPYDLYWPDQLRTKDKKQAKLLIGVIIGLGALSVILLVCTVVQCVYYCVRRRTKKDLGYKEIGSDS</sequence>
<keyword evidence="10" id="KW-1133">Transmembrane helix</keyword>
<evidence type="ECO:0000256" key="8">
    <source>
        <dbReference type="ARBA" id="ARBA00032961"/>
    </source>
</evidence>
<evidence type="ECO:0000256" key="3">
    <source>
        <dbReference type="ARBA" id="ARBA00011610"/>
    </source>
</evidence>
<dbReference type="Pfam" id="PF00112">
    <property type="entry name" value="Peptidase_C1"/>
    <property type="match status" value="1"/>
</dbReference>
<evidence type="ECO:0000259" key="12">
    <source>
        <dbReference type="SMART" id="SM00645"/>
    </source>
</evidence>
<dbReference type="InterPro" id="IPR000668">
    <property type="entry name" value="Peptidase_C1A_C"/>
</dbReference>
<dbReference type="SUPFAM" id="SSF75001">
    <property type="entry name" value="Dipeptidyl peptidase I (cathepsin C), exclusion domain"/>
    <property type="match status" value="1"/>
</dbReference>
<feature type="transmembrane region" description="Helical" evidence="10">
    <location>
        <begin position="465"/>
        <end position="493"/>
    </location>
</feature>
<feature type="signal peptide" evidence="11">
    <location>
        <begin position="1"/>
        <end position="15"/>
    </location>
</feature>
<evidence type="ECO:0000313" key="14">
    <source>
        <dbReference type="Proteomes" id="UP000324800"/>
    </source>
</evidence>
<evidence type="ECO:0000256" key="1">
    <source>
        <dbReference type="ARBA" id="ARBA00001923"/>
    </source>
</evidence>
<dbReference type="SUPFAM" id="SSF54001">
    <property type="entry name" value="Cysteine proteinases"/>
    <property type="match status" value="1"/>
</dbReference>
<dbReference type="SMART" id="SM00645">
    <property type="entry name" value="Pept_C1"/>
    <property type="match status" value="1"/>
</dbReference>
<dbReference type="InterPro" id="IPR013128">
    <property type="entry name" value="Peptidase_C1A"/>
</dbReference>
<dbReference type="EMBL" id="SNRW01001232">
    <property type="protein sequence ID" value="KAA6397212.1"/>
    <property type="molecule type" value="Genomic_DNA"/>
</dbReference>
<comment type="function">
    <text evidence="9">Thiol protease. Has dipeptidylpeptidase activity. Active against a broad range of dipeptide substrates composed of both polar and hydrophobic amino acids. Proline cannot occupy the P1 position and arginine cannot occupy the P2 position of the substrate. Can act as both an exopeptidase and endopeptidase. Activates serine proteases such as elastase, cathepsin G and granzymes A and B.</text>
</comment>
<evidence type="ECO:0000313" key="13">
    <source>
        <dbReference type="EMBL" id="KAA6397212.1"/>
    </source>
</evidence>
<keyword evidence="11" id="KW-0732">Signal</keyword>
<dbReference type="InterPro" id="IPR014882">
    <property type="entry name" value="CathepsinC_exc"/>
</dbReference>
<dbReference type="PRINTS" id="PR00705">
    <property type="entry name" value="PAPAIN"/>
</dbReference>
<comment type="caution">
    <text evidence="13">The sequence shown here is derived from an EMBL/GenBank/DDBJ whole genome shotgun (WGS) entry which is preliminary data.</text>
</comment>
<evidence type="ECO:0000256" key="7">
    <source>
        <dbReference type="ARBA" id="ARBA00030778"/>
    </source>
</evidence>
<dbReference type="Pfam" id="PF08773">
    <property type="entry name" value="CathepsinC_exc"/>
    <property type="match status" value="1"/>
</dbReference>
<keyword evidence="10" id="KW-0812">Transmembrane</keyword>
<dbReference type="PROSITE" id="PS00139">
    <property type="entry name" value="THIOL_PROTEASE_CYS"/>
    <property type="match status" value="1"/>
</dbReference>
<organism evidence="13 14">
    <name type="scientific">Streblomastix strix</name>
    <dbReference type="NCBI Taxonomy" id="222440"/>
    <lineage>
        <taxon>Eukaryota</taxon>
        <taxon>Metamonada</taxon>
        <taxon>Preaxostyla</taxon>
        <taxon>Oxymonadida</taxon>
        <taxon>Streblomastigidae</taxon>
        <taxon>Streblomastix</taxon>
    </lineage>
</organism>
<comment type="subunit">
    <text evidence="3">Tetramer of heterotrimers consisting of exclusion domain, heavy- and light chains.</text>
</comment>
<dbReference type="GO" id="GO:0008234">
    <property type="term" value="F:cysteine-type peptidase activity"/>
    <property type="evidence" value="ECO:0007669"/>
    <property type="project" value="InterPro"/>
</dbReference>
<evidence type="ECO:0000256" key="9">
    <source>
        <dbReference type="ARBA" id="ARBA00045556"/>
    </source>
</evidence>
<dbReference type="AlphaFoldDB" id="A0A5J4WRI7"/>
<name>A0A5J4WRI7_9EUKA</name>
<gene>
    <name evidence="13" type="ORF">EZS28_007260</name>
</gene>
<dbReference type="InterPro" id="IPR036496">
    <property type="entry name" value="CathepsinC_exc_dom_sf"/>
</dbReference>
<comment type="cofactor">
    <cofactor evidence="1">
        <name>chloride</name>
        <dbReference type="ChEBI" id="CHEBI:17996"/>
    </cofactor>
</comment>
<evidence type="ECO:0000256" key="6">
    <source>
        <dbReference type="ARBA" id="ARBA00029779"/>
    </source>
</evidence>
<evidence type="ECO:0000256" key="10">
    <source>
        <dbReference type="SAM" id="Phobius"/>
    </source>
</evidence>
<accession>A0A5J4WRI7</accession>
<feature type="chain" id="PRO_5023928532" description="Dipeptidyl peptidase 1" evidence="11">
    <location>
        <begin position="16"/>
        <end position="510"/>
    </location>
</feature>
<protein>
    <recommendedName>
        <fullName evidence="4">Dipeptidyl peptidase 1</fullName>
    </recommendedName>
    <alternativeName>
        <fullName evidence="6">Cathepsin C</fullName>
    </alternativeName>
    <alternativeName>
        <fullName evidence="5">Cathepsin J</fullName>
    </alternativeName>
    <alternativeName>
        <fullName evidence="8">Dipeptidyl peptidase I</fullName>
    </alternativeName>
    <alternativeName>
        <fullName evidence="7">Dipeptidyl transferase</fullName>
    </alternativeName>
</protein>
<feature type="domain" description="Peptidase C1A papain C-terminal" evidence="12">
    <location>
        <begin position="198"/>
        <end position="442"/>
    </location>
</feature>
<reference evidence="13 14" key="1">
    <citation type="submission" date="2019-03" db="EMBL/GenBank/DDBJ databases">
        <title>Single cell metagenomics reveals metabolic interactions within the superorganism composed of flagellate Streblomastix strix and complex community of Bacteroidetes bacteria on its surface.</title>
        <authorList>
            <person name="Treitli S.C."/>
            <person name="Kolisko M."/>
            <person name="Husnik F."/>
            <person name="Keeling P."/>
            <person name="Hampl V."/>
        </authorList>
    </citation>
    <scope>NUCLEOTIDE SEQUENCE [LARGE SCALE GENOMIC DNA]</scope>
    <source>
        <strain evidence="13">ST1C</strain>
    </source>
</reference>
<dbReference type="OrthoDB" id="3789175at2759"/>
<evidence type="ECO:0000256" key="11">
    <source>
        <dbReference type="SAM" id="SignalP"/>
    </source>
</evidence>
<evidence type="ECO:0000256" key="2">
    <source>
        <dbReference type="ARBA" id="ARBA00008455"/>
    </source>
</evidence>
<dbReference type="Gene3D" id="2.40.128.80">
    <property type="entry name" value="Cathepsin C, exclusion domain"/>
    <property type="match status" value="1"/>
</dbReference>